<dbReference type="Gramene" id="EOY12307">
    <property type="protein sequence ID" value="EOY12307"/>
    <property type="gene ID" value="TCM_030848"/>
</dbReference>
<dbReference type="InterPro" id="IPR004360">
    <property type="entry name" value="Glyas_Fos-R_dOase_dom"/>
</dbReference>
<dbReference type="GO" id="GO:0004462">
    <property type="term" value="F:lactoylglutathione lyase activity"/>
    <property type="evidence" value="ECO:0000318"/>
    <property type="project" value="GO_Central"/>
</dbReference>
<dbReference type="Proteomes" id="UP000026915">
    <property type="component" value="Chromosome 7"/>
</dbReference>
<dbReference type="GO" id="GO:0019243">
    <property type="term" value="P:methylglyoxal catabolic process to D-lactate via S-lactoyl-glutathione"/>
    <property type="evidence" value="ECO:0000318"/>
    <property type="project" value="GO_Central"/>
</dbReference>
<feature type="domain" description="VOC" evidence="2">
    <location>
        <begin position="197"/>
        <end position="322"/>
    </location>
</feature>
<dbReference type="HOGENOM" id="CLU_030607_2_0_1"/>
<dbReference type="InterPro" id="IPR029068">
    <property type="entry name" value="Glyas_Bleomycin-R_OHBP_Dase"/>
</dbReference>
<keyword evidence="1" id="KW-1133">Transmembrane helix</keyword>
<dbReference type="InterPro" id="IPR037523">
    <property type="entry name" value="VOC_core"/>
</dbReference>
<evidence type="ECO:0000259" key="2">
    <source>
        <dbReference type="PROSITE" id="PS51819"/>
    </source>
</evidence>
<dbReference type="PANTHER" id="PTHR46036:SF12">
    <property type="entry name" value="VOC DOMAIN-CONTAINING PROTEIN"/>
    <property type="match status" value="1"/>
</dbReference>
<dbReference type="SUPFAM" id="SSF54593">
    <property type="entry name" value="Glyoxalase/Bleomycin resistance protein/Dihydroxybiphenyl dioxygenase"/>
    <property type="match status" value="2"/>
</dbReference>
<protein>
    <submittedName>
        <fullName evidence="3">Glyoxalase I</fullName>
    </submittedName>
</protein>
<keyword evidence="4" id="KW-1185">Reference proteome</keyword>
<dbReference type="Gene3D" id="3.10.180.10">
    <property type="entry name" value="2,3-Dihydroxybiphenyl 1,2-Dioxygenase, domain 1"/>
    <property type="match status" value="2"/>
</dbReference>
<feature type="transmembrane region" description="Helical" evidence="1">
    <location>
        <begin position="23"/>
        <end position="43"/>
    </location>
</feature>
<dbReference type="AlphaFoldDB" id="A0A061F6J5"/>
<dbReference type="eggNOG" id="KOG2943">
    <property type="taxonomic scope" value="Eukaryota"/>
</dbReference>
<name>A0A061F6J5_THECC</name>
<accession>A0A061F6J5</accession>
<feature type="domain" description="VOC" evidence="2">
    <location>
        <begin position="67"/>
        <end position="191"/>
    </location>
</feature>
<dbReference type="OMA" id="LCQICLN"/>
<proteinExistence type="predicted"/>
<gene>
    <name evidence="3" type="ORF">TCM_030848</name>
</gene>
<dbReference type="Pfam" id="PF00903">
    <property type="entry name" value="Glyoxalase"/>
    <property type="match status" value="2"/>
</dbReference>
<dbReference type="EMBL" id="CM001885">
    <property type="protein sequence ID" value="EOY12307.1"/>
    <property type="molecule type" value="Genomic_DNA"/>
</dbReference>
<keyword evidence="1" id="KW-0812">Transmembrane</keyword>
<evidence type="ECO:0000256" key="1">
    <source>
        <dbReference type="SAM" id="Phobius"/>
    </source>
</evidence>
<dbReference type="InParanoid" id="A0A061F6J5"/>
<sequence>MDSTFTYQKIKAYKLKMACSNRLTYCFLLFLSLNVKILFFFFLQIGSSIAASPSDDLLAWVQQDNRRFLNAIIRVTNLNRTIKFYTENFGMKVLRQSDIPHENYSYAVLGFGPEDSHFVLQLRQNYGGEKLKLGTAFAHFGIATQDAYKMVEEIRARGGVITREAGPIEGGTTVFAFIQDPDGYMFELIQRPPTPEPLCQLMLHVSDLDRAIQFYEKALGMKLLQKYDSPEEQFAIAMVGYGSNLTQITTVELRYNYNVTEYTEGNGYVQVAINTDDVYKSAAAVELVSQELGGNITQGPDPISKTTSFLDPDGFKTVLVGNRRKKE</sequence>
<dbReference type="PANTHER" id="PTHR46036">
    <property type="entry name" value="LACTOYLGLUTATHIONE LYASE"/>
    <property type="match status" value="1"/>
</dbReference>
<dbReference type="GO" id="GO:0005737">
    <property type="term" value="C:cytoplasm"/>
    <property type="evidence" value="ECO:0000318"/>
    <property type="project" value="GO_Central"/>
</dbReference>
<organism evidence="3 4">
    <name type="scientific">Theobroma cacao</name>
    <name type="common">Cacao</name>
    <name type="synonym">Cocoa</name>
    <dbReference type="NCBI Taxonomy" id="3641"/>
    <lineage>
        <taxon>Eukaryota</taxon>
        <taxon>Viridiplantae</taxon>
        <taxon>Streptophyta</taxon>
        <taxon>Embryophyta</taxon>
        <taxon>Tracheophyta</taxon>
        <taxon>Spermatophyta</taxon>
        <taxon>Magnoliopsida</taxon>
        <taxon>eudicotyledons</taxon>
        <taxon>Gunneridae</taxon>
        <taxon>Pentapetalae</taxon>
        <taxon>rosids</taxon>
        <taxon>malvids</taxon>
        <taxon>Malvales</taxon>
        <taxon>Malvaceae</taxon>
        <taxon>Byttnerioideae</taxon>
        <taxon>Theobroma</taxon>
    </lineage>
</organism>
<dbReference type="PROSITE" id="PS51819">
    <property type="entry name" value="VOC"/>
    <property type="match status" value="2"/>
</dbReference>
<evidence type="ECO:0000313" key="3">
    <source>
        <dbReference type="EMBL" id="EOY12307.1"/>
    </source>
</evidence>
<reference evidence="3 4" key="1">
    <citation type="journal article" date="2013" name="Genome Biol.">
        <title>The genome sequence of the most widely cultivated cacao type and its use to identify candidate genes regulating pod color.</title>
        <authorList>
            <person name="Motamayor J.C."/>
            <person name="Mockaitis K."/>
            <person name="Schmutz J."/>
            <person name="Haiminen N."/>
            <person name="Iii D.L."/>
            <person name="Cornejo O."/>
            <person name="Findley S.D."/>
            <person name="Zheng P."/>
            <person name="Utro F."/>
            <person name="Royaert S."/>
            <person name="Saski C."/>
            <person name="Jenkins J."/>
            <person name="Podicheti R."/>
            <person name="Zhao M."/>
            <person name="Scheffler B.E."/>
            <person name="Stack J.C."/>
            <person name="Feltus F.A."/>
            <person name="Mustiga G.M."/>
            <person name="Amores F."/>
            <person name="Phillips W."/>
            <person name="Marelli J.P."/>
            <person name="May G.D."/>
            <person name="Shapiro H."/>
            <person name="Ma J."/>
            <person name="Bustamante C.D."/>
            <person name="Schnell R.J."/>
            <person name="Main D."/>
            <person name="Gilbert D."/>
            <person name="Parida L."/>
            <person name="Kuhn D.N."/>
        </authorList>
    </citation>
    <scope>NUCLEOTIDE SEQUENCE [LARGE SCALE GENOMIC DNA]</scope>
    <source>
        <strain evidence="4">cv. Matina 1-6</strain>
    </source>
</reference>
<keyword evidence="1" id="KW-0472">Membrane</keyword>
<dbReference type="STRING" id="3641.A0A061F6J5"/>
<evidence type="ECO:0000313" key="4">
    <source>
        <dbReference type="Proteomes" id="UP000026915"/>
    </source>
</evidence>